<dbReference type="Proteomes" id="UP001169063">
    <property type="component" value="Unassembled WGS sequence"/>
</dbReference>
<sequence length="200" mass="21655">MSMYRLALSACLILGLGACASGQAARDGAGQVQDGFADAALAPLEDLNVRRDEIPIVLLQAQANPYDLRNMERCQAIAQEVRRLDDALGPDTDEPPSPDGRMMSERGADAAADLTLDAIRGTTTDLIPFRSWVRRLTGAEAHSRLMRESITAGRQRRSFLKGVGMSRNCAPPAAPSWFNPAPEPAPPPPPPRQSRRSGRR</sequence>
<evidence type="ECO:0000313" key="3">
    <source>
        <dbReference type="EMBL" id="MDO1558559.1"/>
    </source>
</evidence>
<feature type="chain" id="PRO_5045880847" evidence="2">
    <location>
        <begin position="21"/>
        <end position="200"/>
    </location>
</feature>
<keyword evidence="2" id="KW-0732">Signal</keyword>
<evidence type="ECO:0000256" key="2">
    <source>
        <dbReference type="SAM" id="SignalP"/>
    </source>
</evidence>
<feature type="compositionally biased region" description="Pro residues" evidence="1">
    <location>
        <begin position="181"/>
        <end position="192"/>
    </location>
</feature>
<evidence type="ECO:0000313" key="4">
    <source>
        <dbReference type="Proteomes" id="UP001169063"/>
    </source>
</evidence>
<feature type="region of interest" description="Disordered" evidence="1">
    <location>
        <begin position="85"/>
        <end position="104"/>
    </location>
</feature>
<evidence type="ECO:0000256" key="1">
    <source>
        <dbReference type="SAM" id="MobiDB-lite"/>
    </source>
</evidence>
<organism evidence="3 4">
    <name type="scientific">Peiella sedimenti</name>
    <dbReference type="NCBI Taxonomy" id="3061083"/>
    <lineage>
        <taxon>Bacteria</taxon>
        <taxon>Pseudomonadati</taxon>
        <taxon>Pseudomonadota</taxon>
        <taxon>Alphaproteobacteria</taxon>
        <taxon>Caulobacterales</taxon>
        <taxon>Caulobacteraceae</taxon>
        <taxon>Peiella</taxon>
    </lineage>
</organism>
<gene>
    <name evidence="3" type="ORF">Q0812_03850</name>
</gene>
<keyword evidence="4" id="KW-1185">Reference proteome</keyword>
<reference evidence="3" key="1">
    <citation type="submission" date="2023-07" db="EMBL/GenBank/DDBJ databases">
        <title>Brevundimonas soil sp. nov., isolated from the soil of chemical plant.</title>
        <authorList>
            <person name="Wu N."/>
        </authorList>
    </citation>
    <scope>NUCLEOTIDE SEQUENCE</scope>
    <source>
        <strain evidence="3">XZ-24</strain>
    </source>
</reference>
<comment type="caution">
    <text evidence="3">The sequence shown here is derived from an EMBL/GenBank/DDBJ whole genome shotgun (WGS) entry which is preliminary data.</text>
</comment>
<dbReference type="RefSeq" id="WP_302108968.1">
    <property type="nucleotide sequence ID" value="NZ_JAUKTR010000001.1"/>
</dbReference>
<dbReference type="PROSITE" id="PS51257">
    <property type="entry name" value="PROKAR_LIPOPROTEIN"/>
    <property type="match status" value="1"/>
</dbReference>
<feature type="region of interest" description="Disordered" evidence="1">
    <location>
        <begin position="164"/>
        <end position="200"/>
    </location>
</feature>
<name>A0ABT8SKP9_9CAUL</name>
<dbReference type="EMBL" id="JAUKTR010000001">
    <property type="protein sequence ID" value="MDO1558559.1"/>
    <property type="molecule type" value="Genomic_DNA"/>
</dbReference>
<protein>
    <submittedName>
        <fullName evidence="3">Uncharacterized protein</fullName>
    </submittedName>
</protein>
<accession>A0ABT8SKP9</accession>
<feature type="signal peptide" evidence="2">
    <location>
        <begin position="1"/>
        <end position="20"/>
    </location>
</feature>
<proteinExistence type="predicted"/>